<accession>A0A2M9BMP6</accession>
<evidence type="ECO:0000313" key="4">
    <source>
        <dbReference type="Proteomes" id="UP000228535"/>
    </source>
</evidence>
<dbReference type="EMBL" id="PGFA01000001">
    <property type="protein sequence ID" value="PJJ59202.1"/>
    <property type="molecule type" value="Genomic_DNA"/>
</dbReference>
<reference evidence="3 4" key="1">
    <citation type="submission" date="2017-11" db="EMBL/GenBank/DDBJ databases">
        <title>Genomic Encyclopedia of Archaeal and Bacterial Type Strains, Phase II (KMG-II): From Individual Species to Whole Genera.</title>
        <authorList>
            <person name="Goeker M."/>
        </authorList>
    </citation>
    <scope>NUCLEOTIDE SEQUENCE [LARGE SCALE GENOMIC DNA]</scope>
    <source>
        <strain evidence="3 4">DSM 11115</strain>
    </source>
</reference>
<dbReference type="OrthoDB" id="878828at2"/>
<sequence length="197" mass="21062">MNRPFLSALLLLALASPLRAWAQTPAQPKPARPVGAIAANNTDQFLMRDGEVVLRSGSGTKPLTQNVVLSNGTKVNYKSGIVELPGGKKTTLKEGDYVTMQGDIVFATPGSAAASRGTVAPASGQFEQYVDRNSPPTTADMETRLSSLNSRITLMAQKIQLLNDKISLLSAGTQRPADTSQLDQQIKALDEQLKQVK</sequence>
<evidence type="ECO:0000256" key="1">
    <source>
        <dbReference type="SAM" id="SignalP"/>
    </source>
</evidence>
<proteinExistence type="predicted"/>
<keyword evidence="1" id="KW-0732">Signal</keyword>
<gene>
    <name evidence="3" type="ORF">CLV45_0618</name>
</gene>
<dbReference type="InterPro" id="IPR046478">
    <property type="entry name" value="DUF6799"/>
</dbReference>
<protein>
    <recommendedName>
        <fullName evidence="2">DUF6799 domain-containing protein</fullName>
    </recommendedName>
</protein>
<dbReference type="Pfam" id="PF20606">
    <property type="entry name" value="DUF6799"/>
    <property type="match status" value="1"/>
</dbReference>
<feature type="chain" id="PRO_5014909295" description="DUF6799 domain-containing protein" evidence="1">
    <location>
        <begin position="23"/>
        <end position="197"/>
    </location>
</feature>
<dbReference type="Proteomes" id="UP000228535">
    <property type="component" value="Unassembled WGS sequence"/>
</dbReference>
<keyword evidence="4" id="KW-1185">Reference proteome</keyword>
<name>A0A2M9BMP6_9BACT</name>
<evidence type="ECO:0000259" key="2">
    <source>
        <dbReference type="Pfam" id="PF20606"/>
    </source>
</evidence>
<feature type="domain" description="DUF6799" evidence="2">
    <location>
        <begin position="43"/>
        <end position="104"/>
    </location>
</feature>
<comment type="caution">
    <text evidence="3">The sequence shown here is derived from an EMBL/GenBank/DDBJ whole genome shotgun (WGS) entry which is preliminary data.</text>
</comment>
<dbReference type="AlphaFoldDB" id="A0A2M9BMP6"/>
<feature type="signal peptide" evidence="1">
    <location>
        <begin position="1"/>
        <end position="22"/>
    </location>
</feature>
<dbReference type="RefSeq" id="WP_157807253.1">
    <property type="nucleotide sequence ID" value="NZ_PGFA01000001.1"/>
</dbReference>
<organism evidence="3 4">
    <name type="scientific">Hymenobacter chitinivorans DSM 11115</name>
    <dbReference type="NCBI Taxonomy" id="1121954"/>
    <lineage>
        <taxon>Bacteria</taxon>
        <taxon>Pseudomonadati</taxon>
        <taxon>Bacteroidota</taxon>
        <taxon>Cytophagia</taxon>
        <taxon>Cytophagales</taxon>
        <taxon>Hymenobacteraceae</taxon>
        <taxon>Hymenobacter</taxon>
    </lineage>
</organism>
<evidence type="ECO:0000313" key="3">
    <source>
        <dbReference type="EMBL" id="PJJ59202.1"/>
    </source>
</evidence>